<keyword evidence="3" id="KW-1185">Reference proteome</keyword>
<dbReference type="Proteomes" id="UP000298030">
    <property type="component" value="Unassembled WGS sequence"/>
</dbReference>
<feature type="compositionally biased region" description="Basic and acidic residues" evidence="1">
    <location>
        <begin position="1"/>
        <end position="10"/>
    </location>
</feature>
<feature type="region of interest" description="Disordered" evidence="1">
    <location>
        <begin position="68"/>
        <end position="105"/>
    </location>
</feature>
<evidence type="ECO:0000313" key="2">
    <source>
        <dbReference type="EMBL" id="TEB31992.1"/>
    </source>
</evidence>
<gene>
    <name evidence="2" type="ORF">FA13DRAFT_318530</name>
</gene>
<feature type="region of interest" description="Disordered" evidence="1">
    <location>
        <begin position="1"/>
        <end position="56"/>
    </location>
</feature>
<sequence length="161" mass="17582">MFHPIPERMRKGTRCRTRRPTNSDPSFPKIASKASEGGTNPCGEGKGRAGVDHDSPKRLPISILVVHEENTSSQPPPLVPKYTPTSASTRAQSSPLHLPSPFTPALKRPPLTFNLRHPPFIIHSPHTQPRKGYHPTPTMVSNIKKATSGRVRGGLALPREG</sequence>
<feature type="compositionally biased region" description="Basic and acidic residues" evidence="1">
    <location>
        <begin position="45"/>
        <end position="56"/>
    </location>
</feature>
<dbReference type="EMBL" id="QPFP01000017">
    <property type="protein sequence ID" value="TEB31992.1"/>
    <property type="molecule type" value="Genomic_DNA"/>
</dbReference>
<name>A0A4Y7TEK1_COPMI</name>
<accession>A0A4Y7TEK1</accession>
<proteinExistence type="predicted"/>
<feature type="region of interest" description="Disordered" evidence="1">
    <location>
        <begin position="123"/>
        <end position="161"/>
    </location>
</feature>
<dbReference type="AlphaFoldDB" id="A0A4Y7TEK1"/>
<feature type="compositionally biased region" description="Polar residues" evidence="1">
    <location>
        <begin position="83"/>
        <end position="95"/>
    </location>
</feature>
<organism evidence="2 3">
    <name type="scientific">Coprinellus micaceus</name>
    <name type="common">Glistening ink-cap mushroom</name>
    <name type="synonym">Coprinus micaceus</name>
    <dbReference type="NCBI Taxonomy" id="71717"/>
    <lineage>
        <taxon>Eukaryota</taxon>
        <taxon>Fungi</taxon>
        <taxon>Dikarya</taxon>
        <taxon>Basidiomycota</taxon>
        <taxon>Agaricomycotina</taxon>
        <taxon>Agaricomycetes</taxon>
        <taxon>Agaricomycetidae</taxon>
        <taxon>Agaricales</taxon>
        <taxon>Agaricineae</taxon>
        <taxon>Psathyrellaceae</taxon>
        <taxon>Coprinellus</taxon>
    </lineage>
</organism>
<evidence type="ECO:0000256" key="1">
    <source>
        <dbReference type="SAM" id="MobiDB-lite"/>
    </source>
</evidence>
<comment type="caution">
    <text evidence="2">The sequence shown here is derived from an EMBL/GenBank/DDBJ whole genome shotgun (WGS) entry which is preliminary data.</text>
</comment>
<evidence type="ECO:0000313" key="3">
    <source>
        <dbReference type="Proteomes" id="UP000298030"/>
    </source>
</evidence>
<protein>
    <submittedName>
        <fullName evidence="2">Uncharacterized protein</fullName>
    </submittedName>
</protein>
<reference evidence="2 3" key="1">
    <citation type="journal article" date="2019" name="Nat. Ecol. Evol.">
        <title>Megaphylogeny resolves global patterns of mushroom evolution.</title>
        <authorList>
            <person name="Varga T."/>
            <person name="Krizsan K."/>
            <person name="Foldi C."/>
            <person name="Dima B."/>
            <person name="Sanchez-Garcia M."/>
            <person name="Sanchez-Ramirez S."/>
            <person name="Szollosi G.J."/>
            <person name="Szarkandi J.G."/>
            <person name="Papp V."/>
            <person name="Albert L."/>
            <person name="Andreopoulos W."/>
            <person name="Angelini C."/>
            <person name="Antonin V."/>
            <person name="Barry K.W."/>
            <person name="Bougher N.L."/>
            <person name="Buchanan P."/>
            <person name="Buyck B."/>
            <person name="Bense V."/>
            <person name="Catcheside P."/>
            <person name="Chovatia M."/>
            <person name="Cooper J."/>
            <person name="Damon W."/>
            <person name="Desjardin D."/>
            <person name="Finy P."/>
            <person name="Geml J."/>
            <person name="Haridas S."/>
            <person name="Hughes K."/>
            <person name="Justo A."/>
            <person name="Karasinski D."/>
            <person name="Kautmanova I."/>
            <person name="Kiss B."/>
            <person name="Kocsube S."/>
            <person name="Kotiranta H."/>
            <person name="LaButti K.M."/>
            <person name="Lechner B.E."/>
            <person name="Liimatainen K."/>
            <person name="Lipzen A."/>
            <person name="Lukacs Z."/>
            <person name="Mihaltcheva S."/>
            <person name="Morgado L.N."/>
            <person name="Niskanen T."/>
            <person name="Noordeloos M.E."/>
            <person name="Ohm R.A."/>
            <person name="Ortiz-Santana B."/>
            <person name="Ovrebo C."/>
            <person name="Racz N."/>
            <person name="Riley R."/>
            <person name="Savchenko A."/>
            <person name="Shiryaev A."/>
            <person name="Soop K."/>
            <person name="Spirin V."/>
            <person name="Szebenyi C."/>
            <person name="Tomsovsky M."/>
            <person name="Tulloss R.E."/>
            <person name="Uehling J."/>
            <person name="Grigoriev I.V."/>
            <person name="Vagvolgyi C."/>
            <person name="Papp T."/>
            <person name="Martin F.M."/>
            <person name="Miettinen O."/>
            <person name="Hibbett D.S."/>
            <person name="Nagy L.G."/>
        </authorList>
    </citation>
    <scope>NUCLEOTIDE SEQUENCE [LARGE SCALE GENOMIC DNA]</scope>
    <source>
        <strain evidence="2 3">FP101781</strain>
    </source>
</reference>